<dbReference type="Gene3D" id="3.40.50.150">
    <property type="entry name" value="Vaccinia Virus protein VP39"/>
    <property type="match status" value="1"/>
</dbReference>
<dbReference type="AlphaFoldDB" id="D1BJF9"/>
<name>D1BJF9_SANKS</name>
<dbReference type="GO" id="GO:0032259">
    <property type="term" value="P:methylation"/>
    <property type="evidence" value="ECO:0007669"/>
    <property type="project" value="UniProtKB-KW"/>
</dbReference>
<dbReference type="SUPFAM" id="SSF53335">
    <property type="entry name" value="S-adenosyl-L-methionine-dependent methyltransferases"/>
    <property type="match status" value="1"/>
</dbReference>
<dbReference type="Pfam" id="PF13649">
    <property type="entry name" value="Methyltransf_25"/>
    <property type="match status" value="1"/>
</dbReference>
<protein>
    <submittedName>
        <fullName evidence="2">Methylase involved in ubiquinone/menaquinone biosynthesis</fullName>
    </submittedName>
</protein>
<keyword evidence="3" id="KW-1185">Reference proteome</keyword>
<proteinExistence type="predicted"/>
<dbReference type="STRING" id="446469.Sked_02460"/>
<keyword evidence="2" id="KW-0830">Ubiquinone</keyword>
<evidence type="ECO:0000313" key="3">
    <source>
        <dbReference type="Proteomes" id="UP000000322"/>
    </source>
</evidence>
<dbReference type="RefSeq" id="WP_012865284.1">
    <property type="nucleotide sequence ID" value="NC_013521.1"/>
</dbReference>
<keyword evidence="2" id="KW-0489">Methyltransferase</keyword>
<dbReference type="InterPro" id="IPR050508">
    <property type="entry name" value="Methyltransf_Superfamily"/>
</dbReference>
<dbReference type="HOGENOM" id="CLU_069129_7_4_11"/>
<dbReference type="PANTHER" id="PTHR42912:SF80">
    <property type="entry name" value="METHYLTRANSFERASE DOMAIN-CONTAINING PROTEIN"/>
    <property type="match status" value="1"/>
</dbReference>
<dbReference type="InterPro" id="IPR029063">
    <property type="entry name" value="SAM-dependent_MTases_sf"/>
</dbReference>
<dbReference type="KEGG" id="ske:Sked_02460"/>
<dbReference type="CDD" id="cd02440">
    <property type="entry name" value="AdoMet_MTases"/>
    <property type="match status" value="1"/>
</dbReference>
<keyword evidence="2" id="KW-0808">Transferase</keyword>
<dbReference type="GO" id="GO:0008168">
    <property type="term" value="F:methyltransferase activity"/>
    <property type="evidence" value="ECO:0007669"/>
    <property type="project" value="UniProtKB-KW"/>
</dbReference>
<accession>D1BJF9</accession>
<dbReference type="InterPro" id="IPR041698">
    <property type="entry name" value="Methyltransf_25"/>
</dbReference>
<organism evidence="2 3">
    <name type="scientific">Sanguibacter keddieii (strain ATCC 51767 / DSM 10542 / NCFB 3025 / ST-74)</name>
    <dbReference type="NCBI Taxonomy" id="446469"/>
    <lineage>
        <taxon>Bacteria</taxon>
        <taxon>Bacillati</taxon>
        <taxon>Actinomycetota</taxon>
        <taxon>Actinomycetes</taxon>
        <taxon>Micrococcales</taxon>
        <taxon>Sanguibacteraceae</taxon>
        <taxon>Sanguibacter</taxon>
    </lineage>
</organism>
<evidence type="ECO:0000313" key="2">
    <source>
        <dbReference type="EMBL" id="ACZ20215.1"/>
    </source>
</evidence>
<dbReference type="OrthoDB" id="9805171at2"/>
<dbReference type="PANTHER" id="PTHR42912">
    <property type="entry name" value="METHYLTRANSFERASE"/>
    <property type="match status" value="1"/>
</dbReference>
<sequence length="263" mass="28294">MRLDAHYTDPTLVSRYDAENSGRDDTDFYVALADELQARTVVDVGCGTGVLAAELVDASRDAAPGSEPTSSDRTVVGVDPAAAMLDVARSRTGGQQVTWLEGTADAALDHLGPGSADLVLMTGHVAQVFLTDDDWSQVLATAAALLASGGHLAFETRDPERRTWTRWTPELTRERSTDPDGTVSTGWVEVTAVHDGLVTFDGHTVLEDGVDRVSTSTLRFRSRSEVEASLDAAGFDVAWTYGDWDRSPVGPQTSELIMVARRR</sequence>
<feature type="domain" description="Methyltransferase" evidence="1">
    <location>
        <begin position="41"/>
        <end position="150"/>
    </location>
</feature>
<evidence type="ECO:0000259" key="1">
    <source>
        <dbReference type="Pfam" id="PF13649"/>
    </source>
</evidence>
<dbReference type="EMBL" id="CP001819">
    <property type="protein sequence ID" value="ACZ20215.1"/>
    <property type="molecule type" value="Genomic_DNA"/>
</dbReference>
<dbReference type="Proteomes" id="UP000000322">
    <property type="component" value="Chromosome"/>
</dbReference>
<dbReference type="eggNOG" id="COG2226">
    <property type="taxonomic scope" value="Bacteria"/>
</dbReference>
<reference evidence="2 3" key="1">
    <citation type="journal article" date="2009" name="Stand. Genomic Sci.">
        <title>Complete genome sequence of Sanguibacter keddieii type strain (ST-74).</title>
        <authorList>
            <person name="Ivanova N."/>
            <person name="Sikorski J."/>
            <person name="Sims D."/>
            <person name="Brettin T."/>
            <person name="Detter J.C."/>
            <person name="Han C."/>
            <person name="Lapidus A."/>
            <person name="Copeland A."/>
            <person name="Glavina Del Rio T."/>
            <person name="Nolan M."/>
            <person name="Chen F."/>
            <person name="Lucas S."/>
            <person name="Tice H."/>
            <person name="Cheng J.F."/>
            <person name="Bruce D."/>
            <person name="Goodwin L."/>
            <person name="Pitluck S."/>
            <person name="Pati A."/>
            <person name="Mavromatis K."/>
            <person name="Chen A."/>
            <person name="Palaniappan K."/>
            <person name="D'haeseleer P."/>
            <person name="Chain P."/>
            <person name="Bristow J."/>
            <person name="Eisen J.A."/>
            <person name="Markowitz V."/>
            <person name="Hugenholtz P."/>
            <person name="Goker M."/>
            <person name="Pukall R."/>
            <person name="Klenk H.P."/>
            <person name="Kyrpides N.C."/>
        </authorList>
    </citation>
    <scope>NUCLEOTIDE SEQUENCE [LARGE SCALE GENOMIC DNA]</scope>
    <source>
        <strain evidence="3">ATCC 51767 / DSM 10542 / NCFB 3025 / ST-74</strain>
    </source>
</reference>
<gene>
    <name evidence="2" type="ordered locus">Sked_02460</name>
</gene>